<protein>
    <submittedName>
        <fullName evidence="1">Uncharacterized protein</fullName>
    </submittedName>
</protein>
<proteinExistence type="predicted"/>
<keyword evidence="2" id="KW-1185">Reference proteome</keyword>
<evidence type="ECO:0000313" key="1">
    <source>
        <dbReference type="EMBL" id="TCD64123.1"/>
    </source>
</evidence>
<sequence>MFPTAVEVQTQVKEGFLLYMLSEALIMCGRGTGTEVDTVDAHSTVCPIELTSSSQFTDILFYFVPGKAITLPNIEHSAATPSEKTTHPSPHPLVVAYPSNWSIRRAWPMKMPRSSPLPIEVMEYIIDYVSSYASQAGTRIGRYRPLLSCCLTCSSWTIRSRMHLYRAIRLVSEEQLRLLVRGFQLNSVNAASVQELHVDAKYQPWFQRVPLSLGPWLKNLTHLYF</sequence>
<organism evidence="1 2">
    <name type="scientific">Steccherinum ochraceum</name>
    <dbReference type="NCBI Taxonomy" id="92696"/>
    <lineage>
        <taxon>Eukaryota</taxon>
        <taxon>Fungi</taxon>
        <taxon>Dikarya</taxon>
        <taxon>Basidiomycota</taxon>
        <taxon>Agaricomycotina</taxon>
        <taxon>Agaricomycetes</taxon>
        <taxon>Polyporales</taxon>
        <taxon>Steccherinaceae</taxon>
        <taxon>Steccherinum</taxon>
    </lineage>
</organism>
<feature type="non-terminal residue" evidence="1">
    <location>
        <position position="225"/>
    </location>
</feature>
<dbReference type="OrthoDB" id="2732822at2759"/>
<evidence type="ECO:0000313" key="2">
    <source>
        <dbReference type="Proteomes" id="UP000292702"/>
    </source>
</evidence>
<dbReference type="AlphaFoldDB" id="A0A4R0RBS4"/>
<reference evidence="1 2" key="1">
    <citation type="submission" date="2018-11" db="EMBL/GenBank/DDBJ databases">
        <title>Genome assembly of Steccherinum ochraceum LE-BIN_3174, the white-rot fungus of the Steccherinaceae family (The Residual Polyporoid clade, Polyporales, Basidiomycota).</title>
        <authorList>
            <person name="Fedorova T.V."/>
            <person name="Glazunova O.A."/>
            <person name="Landesman E.O."/>
            <person name="Moiseenko K.V."/>
            <person name="Psurtseva N.V."/>
            <person name="Savinova O.S."/>
            <person name="Shakhova N.V."/>
            <person name="Tyazhelova T.V."/>
            <person name="Vasina D.V."/>
        </authorList>
    </citation>
    <scope>NUCLEOTIDE SEQUENCE [LARGE SCALE GENOMIC DNA]</scope>
    <source>
        <strain evidence="1 2">LE-BIN_3174</strain>
    </source>
</reference>
<name>A0A4R0RBS4_9APHY</name>
<accession>A0A4R0RBS4</accession>
<dbReference type="EMBL" id="RWJN01000254">
    <property type="protein sequence ID" value="TCD64123.1"/>
    <property type="molecule type" value="Genomic_DNA"/>
</dbReference>
<comment type="caution">
    <text evidence="1">The sequence shown here is derived from an EMBL/GenBank/DDBJ whole genome shotgun (WGS) entry which is preliminary data.</text>
</comment>
<gene>
    <name evidence="1" type="ORF">EIP91_004504</name>
</gene>
<dbReference type="Proteomes" id="UP000292702">
    <property type="component" value="Unassembled WGS sequence"/>
</dbReference>